<name>A0A9D4UGM5_ADICA</name>
<comment type="caution">
    <text evidence="1">The sequence shown here is derived from an EMBL/GenBank/DDBJ whole genome shotgun (WGS) entry which is preliminary data.</text>
</comment>
<sequence>MRGKEYGKRRLRTDNKKAGEYNSLFSSTCAESELVESFTRTIEAIRMELGELLYLDGKPRWSITGEITLSVV</sequence>
<gene>
    <name evidence="1" type="ORF">GOP47_0017474</name>
</gene>
<evidence type="ECO:0000313" key="2">
    <source>
        <dbReference type="Proteomes" id="UP000886520"/>
    </source>
</evidence>
<protein>
    <submittedName>
        <fullName evidence="1">Uncharacterized protein</fullName>
    </submittedName>
</protein>
<reference evidence="1" key="1">
    <citation type="submission" date="2021-01" db="EMBL/GenBank/DDBJ databases">
        <title>Adiantum capillus-veneris genome.</title>
        <authorList>
            <person name="Fang Y."/>
            <person name="Liao Q."/>
        </authorList>
    </citation>
    <scope>NUCLEOTIDE SEQUENCE</scope>
    <source>
        <strain evidence="1">H3</strain>
        <tissue evidence="1">Leaf</tissue>
    </source>
</reference>
<keyword evidence="2" id="KW-1185">Reference proteome</keyword>
<proteinExistence type="predicted"/>
<dbReference type="EMBL" id="JABFUD020000017">
    <property type="protein sequence ID" value="KAI5066946.1"/>
    <property type="molecule type" value="Genomic_DNA"/>
</dbReference>
<dbReference type="AlphaFoldDB" id="A0A9D4UGM5"/>
<evidence type="ECO:0000313" key="1">
    <source>
        <dbReference type="EMBL" id="KAI5066946.1"/>
    </source>
</evidence>
<dbReference type="Proteomes" id="UP000886520">
    <property type="component" value="Chromosome 17"/>
</dbReference>
<accession>A0A9D4UGM5</accession>
<organism evidence="1 2">
    <name type="scientific">Adiantum capillus-veneris</name>
    <name type="common">Maidenhair fern</name>
    <dbReference type="NCBI Taxonomy" id="13818"/>
    <lineage>
        <taxon>Eukaryota</taxon>
        <taxon>Viridiplantae</taxon>
        <taxon>Streptophyta</taxon>
        <taxon>Embryophyta</taxon>
        <taxon>Tracheophyta</taxon>
        <taxon>Polypodiopsida</taxon>
        <taxon>Polypodiidae</taxon>
        <taxon>Polypodiales</taxon>
        <taxon>Pteridineae</taxon>
        <taxon>Pteridaceae</taxon>
        <taxon>Vittarioideae</taxon>
        <taxon>Adiantum</taxon>
    </lineage>
</organism>